<comment type="caution">
    <text evidence="2">The sequence shown here is derived from an EMBL/GenBank/DDBJ whole genome shotgun (WGS) entry which is preliminary data.</text>
</comment>
<dbReference type="InterPro" id="IPR001387">
    <property type="entry name" value="Cro/C1-type_HTH"/>
</dbReference>
<dbReference type="Gene3D" id="1.10.260.40">
    <property type="entry name" value="lambda repressor-like DNA-binding domains"/>
    <property type="match status" value="1"/>
</dbReference>
<dbReference type="Proteomes" id="UP000789738">
    <property type="component" value="Unassembled WGS sequence"/>
</dbReference>
<dbReference type="Pfam" id="PF01381">
    <property type="entry name" value="HTH_3"/>
    <property type="match status" value="1"/>
</dbReference>
<keyword evidence="1" id="KW-0238">DNA-binding</keyword>
<accession>A0AA86JZC0</accession>
<dbReference type="InterPro" id="IPR050807">
    <property type="entry name" value="TransReg_Diox_bact_type"/>
</dbReference>
<dbReference type="GO" id="GO:0003677">
    <property type="term" value="F:DNA binding"/>
    <property type="evidence" value="ECO:0007669"/>
    <property type="project" value="UniProtKB-KW"/>
</dbReference>
<sequence>MLGDNIKRLRLNSGLGLNEVARRANITGGYLSSIENNKRTNVGIEILEAIANAIGVSVGDFYLDDKLSNNTDDKVDSDIMRIERARNKMPEEEKDNMMKVLEAAFAKYFKD</sequence>
<proteinExistence type="predicted"/>
<dbReference type="EMBL" id="CAKJVE010000004">
    <property type="protein sequence ID" value="CAG9705463.1"/>
    <property type="molecule type" value="Genomic_DNA"/>
</dbReference>
<dbReference type="PANTHER" id="PTHR46797">
    <property type="entry name" value="HTH-TYPE TRANSCRIPTIONAL REGULATOR"/>
    <property type="match status" value="1"/>
</dbReference>
<dbReference type="CDD" id="cd00093">
    <property type="entry name" value="HTH_XRE"/>
    <property type="match status" value="1"/>
</dbReference>
<dbReference type="PANTHER" id="PTHR46797:SF1">
    <property type="entry name" value="METHYLPHOSPHONATE SYNTHASE"/>
    <property type="match status" value="1"/>
</dbReference>
<organism evidence="2 3">
    <name type="scientific">Clostridium neonatale</name>
    <dbReference type="NCBI Taxonomy" id="137838"/>
    <lineage>
        <taxon>Bacteria</taxon>
        <taxon>Bacillati</taxon>
        <taxon>Bacillota</taxon>
        <taxon>Clostridia</taxon>
        <taxon>Eubacteriales</taxon>
        <taxon>Clostridiaceae</taxon>
        <taxon>Clostridium</taxon>
    </lineage>
</organism>
<dbReference type="AlphaFoldDB" id="A0AA86JZC0"/>
<dbReference type="RefSeq" id="WP_210887349.1">
    <property type="nucleotide sequence ID" value="NZ_CAKJVE010000004.1"/>
</dbReference>
<dbReference type="SMART" id="SM00530">
    <property type="entry name" value="HTH_XRE"/>
    <property type="match status" value="1"/>
</dbReference>
<protein>
    <submittedName>
        <fullName evidence="2">Uncharacterized protein</fullName>
    </submittedName>
</protein>
<evidence type="ECO:0000256" key="1">
    <source>
        <dbReference type="ARBA" id="ARBA00023125"/>
    </source>
</evidence>
<dbReference type="PROSITE" id="PS50943">
    <property type="entry name" value="HTH_CROC1"/>
    <property type="match status" value="1"/>
</dbReference>
<reference evidence="2" key="1">
    <citation type="submission" date="2021-10" db="EMBL/GenBank/DDBJ databases">
        <authorList>
            <person name="Mesa V."/>
        </authorList>
    </citation>
    <scope>NUCLEOTIDE SEQUENCE</scope>
    <source>
        <strain evidence="2">CC3_PB</strain>
    </source>
</reference>
<dbReference type="SUPFAM" id="SSF47413">
    <property type="entry name" value="lambda repressor-like DNA-binding domains"/>
    <property type="match status" value="1"/>
</dbReference>
<dbReference type="GO" id="GO:0003700">
    <property type="term" value="F:DNA-binding transcription factor activity"/>
    <property type="evidence" value="ECO:0007669"/>
    <property type="project" value="TreeGrafter"/>
</dbReference>
<dbReference type="GO" id="GO:0005829">
    <property type="term" value="C:cytosol"/>
    <property type="evidence" value="ECO:0007669"/>
    <property type="project" value="TreeGrafter"/>
</dbReference>
<gene>
    <name evidence="2" type="ORF">CNEO_41901</name>
</gene>
<name>A0AA86JZC0_9CLOT</name>
<evidence type="ECO:0000313" key="3">
    <source>
        <dbReference type="Proteomes" id="UP000789738"/>
    </source>
</evidence>
<dbReference type="InterPro" id="IPR010982">
    <property type="entry name" value="Lambda_DNA-bd_dom_sf"/>
</dbReference>
<evidence type="ECO:0000313" key="2">
    <source>
        <dbReference type="EMBL" id="CAG9705463.1"/>
    </source>
</evidence>